<evidence type="ECO:0000313" key="11">
    <source>
        <dbReference type="Proteomes" id="UP000663823"/>
    </source>
</evidence>
<keyword evidence="5 8" id="KW-0472">Membrane</keyword>
<evidence type="ECO:0000259" key="9">
    <source>
        <dbReference type="PROSITE" id="PS50262"/>
    </source>
</evidence>
<evidence type="ECO:0000256" key="8">
    <source>
        <dbReference type="SAM" id="Phobius"/>
    </source>
</evidence>
<reference evidence="10" key="1">
    <citation type="submission" date="2021-02" db="EMBL/GenBank/DDBJ databases">
        <authorList>
            <person name="Nowell W R."/>
        </authorList>
    </citation>
    <scope>NUCLEOTIDE SEQUENCE</scope>
</reference>
<proteinExistence type="predicted"/>
<dbReference type="PANTHER" id="PTHR24243:SF233">
    <property type="entry name" value="THYROTROPIN-RELEASING HORMONE RECEPTOR"/>
    <property type="match status" value="1"/>
</dbReference>
<feature type="transmembrane region" description="Helical" evidence="8">
    <location>
        <begin position="143"/>
        <end position="168"/>
    </location>
</feature>
<evidence type="ECO:0000256" key="7">
    <source>
        <dbReference type="ARBA" id="ARBA00023224"/>
    </source>
</evidence>
<dbReference type="PROSITE" id="PS50262">
    <property type="entry name" value="G_PROTEIN_RECEP_F1_2"/>
    <property type="match status" value="1"/>
</dbReference>
<keyword evidence="6" id="KW-0675">Receptor</keyword>
<organism evidence="10 11">
    <name type="scientific">Rotaria sordida</name>
    <dbReference type="NCBI Taxonomy" id="392033"/>
    <lineage>
        <taxon>Eukaryota</taxon>
        <taxon>Metazoa</taxon>
        <taxon>Spiralia</taxon>
        <taxon>Gnathifera</taxon>
        <taxon>Rotifera</taxon>
        <taxon>Eurotatoria</taxon>
        <taxon>Bdelloidea</taxon>
        <taxon>Philodinida</taxon>
        <taxon>Philodinidae</taxon>
        <taxon>Rotaria</taxon>
    </lineage>
</organism>
<dbReference type="GO" id="GO:0004930">
    <property type="term" value="F:G protein-coupled receptor activity"/>
    <property type="evidence" value="ECO:0007669"/>
    <property type="project" value="UniProtKB-KW"/>
</dbReference>
<keyword evidence="3 8" id="KW-1133">Transmembrane helix</keyword>
<dbReference type="EMBL" id="CAJOAX010002758">
    <property type="protein sequence ID" value="CAF3817131.1"/>
    <property type="molecule type" value="Genomic_DNA"/>
</dbReference>
<name>A0A819CDA0_9BILA</name>
<dbReference type="Proteomes" id="UP000663823">
    <property type="component" value="Unassembled WGS sequence"/>
</dbReference>
<dbReference type="GO" id="GO:0005886">
    <property type="term" value="C:plasma membrane"/>
    <property type="evidence" value="ECO:0007669"/>
    <property type="project" value="TreeGrafter"/>
</dbReference>
<dbReference type="SUPFAM" id="SSF81321">
    <property type="entry name" value="Family A G protein-coupled receptor-like"/>
    <property type="match status" value="1"/>
</dbReference>
<evidence type="ECO:0000256" key="1">
    <source>
        <dbReference type="ARBA" id="ARBA00004141"/>
    </source>
</evidence>
<sequence>MSTQTLASQLSELSIKLVIYCWTPIYIIGILGNLLNMITFSRRTLRDNTCSQYFIGMYIVQIILFNSLSLTKIITNISGYDLGQTVAILYNARIRKFSSVFAVRWLMIGSSVFWILYSIHILIGFQTIPTRGCTHLANPSYALFYVIQFTISSIIPFIIMTVFSIFTLRNVRNHRRIRIASQNTVPSSTMQSNLPQNIRRRRYEMQLIKLSLLQVIFYVFFSTLGTYYLLYSVITNSSKKSSDQIAIDVFLNNIALLLIYTYSSLTFVLYTLASRTFRKEFLLTCSRMFKYLQNMFLID</sequence>
<dbReference type="PANTHER" id="PTHR24243">
    <property type="entry name" value="G-PROTEIN COUPLED RECEPTOR"/>
    <property type="match status" value="1"/>
</dbReference>
<dbReference type="AlphaFoldDB" id="A0A819CDA0"/>
<evidence type="ECO:0000313" key="10">
    <source>
        <dbReference type="EMBL" id="CAF3817131.1"/>
    </source>
</evidence>
<protein>
    <recommendedName>
        <fullName evidence="9">G-protein coupled receptors family 1 profile domain-containing protein</fullName>
    </recommendedName>
</protein>
<evidence type="ECO:0000256" key="6">
    <source>
        <dbReference type="ARBA" id="ARBA00023170"/>
    </source>
</evidence>
<comment type="subcellular location">
    <subcellularLocation>
        <location evidence="1">Membrane</location>
        <topology evidence="1">Multi-pass membrane protein</topology>
    </subcellularLocation>
</comment>
<keyword evidence="2 8" id="KW-0812">Transmembrane</keyword>
<dbReference type="Gene3D" id="1.20.1070.10">
    <property type="entry name" value="Rhodopsin 7-helix transmembrane proteins"/>
    <property type="match status" value="1"/>
</dbReference>
<gene>
    <name evidence="10" type="ORF">OTI717_LOCUS19182</name>
</gene>
<evidence type="ECO:0000256" key="3">
    <source>
        <dbReference type="ARBA" id="ARBA00022989"/>
    </source>
</evidence>
<dbReference type="InterPro" id="IPR017452">
    <property type="entry name" value="GPCR_Rhodpsn_7TM"/>
</dbReference>
<feature type="transmembrane region" description="Helical" evidence="8">
    <location>
        <begin position="207"/>
        <end position="230"/>
    </location>
</feature>
<evidence type="ECO:0000256" key="5">
    <source>
        <dbReference type="ARBA" id="ARBA00023136"/>
    </source>
</evidence>
<evidence type="ECO:0000256" key="2">
    <source>
        <dbReference type="ARBA" id="ARBA00022692"/>
    </source>
</evidence>
<evidence type="ECO:0000256" key="4">
    <source>
        <dbReference type="ARBA" id="ARBA00023040"/>
    </source>
</evidence>
<feature type="transmembrane region" description="Helical" evidence="8">
    <location>
        <begin position="17"/>
        <end position="38"/>
    </location>
</feature>
<comment type="caution">
    <text evidence="10">The sequence shown here is derived from an EMBL/GenBank/DDBJ whole genome shotgun (WGS) entry which is preliminary data.</text>
</comment>
<keyword evidence="7" id="KW-0807">Transducer</keyword>
<feature type="domain" description="G-protein coupled receptors family 1 profile" evidence="9">
    <location>
        <begin position="133"/>
        <end position="270"/>
    </location>
</feature>
<accession>A0A819CDA0</accession>
<feature type="transmembrane region" description="Helical" evidence="8">
    <location>
        <begin position="250"/>
        <end position="273"/>
    </location>
</feature>
<keyword evidence="4" id="KW-0297">G-protein coupled receptor</keyword>
<feature type="transmembrane region" description="Helical" evidence="8">
    <location>
        <begin position="102"/>
        <end position="123"/>
    </location>
</feature>